<feature type="transmembrane region" description="Helical" evidence="1">
    <location>
        <begin position="266"/>
        <end position="286"/>
    </location>
</feature>
<reference evidence="2 3" key="1">
    <citation type="submission" date="2019-01" db="EMBL/GenBank/DDBJ databases">
        <authorList>
            <person name="Chen W.-M."/>
        </authorList>
    </citation>
    <scope>NUCLEOTIDE SEQUENCE [LARGE SCALE GENOMIC DNA]</scope>
    <source>
        <strain evidence="2 3">TER-1</strain>
    </source>
</reference>
<keyword evidence="1" id="KW-0472">Membrane</keyword>
<organism evidence="2 3">
    <name type="scientific">Methylobacterium oryzihabitans</name>
    <dbReference type="NCBI Taxonomy" id="2499852"/>
    <lineage>
        <taxon>Bacteria</taxon>
        <taxon>Pseudomonadati</taxon>
        <taxon>Pseudomonadota</taxon>
        <taxon>Alphaproteobacteria</taxon>
        <taxon>Hyphomicrobiales</taxon>
        <taxon>Methylobacteriaceae</taxon>
        <taxon>Methylobacterium</taxon>
    </lineage>
</organism>
<protein>
    <submittedName>
        <fullName evidence="2">Uncharacterized protein</fullName>
    </submittedName>
</protein>
<dbReference type="Proteomes" id="UP000286997">
    <property type="component" value="Unassembled WGS sequence"/>
</dbReference>
<feature type="transmembrane region" description="Helical" evidence="1">
    <location>
        <begin position="237"/>
        <end position="254"/>
    </location>
</feature>
<keyword evidence="1" id="KW-0812">Transmembrane</keyword>
<name>A0A3S2VQN4_9HYPH</name>
<proteinExistence type="predicted"/>
<gene>
    <name evidence="2" type="ORF">EOE48_11235</name>
</gene>
<comment type="caution">
    <text evidence="2">The sequence shown here is derived from an EMBL/GenBank/DDBJ whole genome shotgun (WGS) entry which is preliminary data.</text>
</comment>
<accession>A0A3S2VQN4</accession>
<evidence type="ECO:0000313" key="2">
    <source>
        <dbReference type="EMBL" id="RVU18454.1"/>
    </source>
</evidence>
<keyword evidence="3" id="KW-1185">Reference proteome</keyword>
<sequence length="337" mass="37060">MHDQARYNLALANLQRELNAEAADDNLLRNKPNPVSNLSSGGTHAINFHLNNHAHAAIEITHHFLMGVAPFEVVAAKLCAPANDLKPQISAMACPERETAMSESIKSFEAIKYLPGPLQQAAIQLFTSLAISCAPVIAQWRESRSQERPVSELYQDNLRHALASTLQSKAPEIGKDVALAGLSDLAVEVVGWLMRESHTIFCRLMRAFRHAMFPTLKAIKILLLKEKGMTRRESADLALKLFVQAGIIGACIAAEHNLHHSLGRIFGSYSGIVSTICMSVLCWYICEQAITALNKADLMGVKRERDITAKIAALRTQWADGDQRVNALLAQVRASPR</sequence>
<evidence type="ECO:0000313" key="3">
    <source>
        <dbReference type="Proteomes" id="UP000286997"/>
    </source>
</evidence>
<keyword evidence="1" id="KW-1133">Transmembrane helix</keyword>
<dbReference type="AlphaFoldDB" id="A0A3S2VQN4"/>
<evidence type="ECO:0000256" key="1">
    <source>
        <dbReference type="SAM" id="Phobius"/>
    </source>
</evidence>
<dbReference type="RefSeq" id="WP_127728937.1">
    <property type="nucleotide sequence ID" value="NZ_SACP01000009.1"/>
</dbReference>
<dbReference type="EMBL" id="SACP01000009">
    <property type="protein sequence ID" value="RVU18454.1"/>
    <property type="molecule type" value="Genomic_DNA"/>
</dbReference>